<evidence type="ECO:0000313" key="2">
    <source>
        <dbReference type="Proteomes" id="UP001620645"/>
    </source>
</evidence>
<keyword evidence="2" id="KW-1185">Reference proteome</keyword>
<accession>A0ABD2IZW3</accession>
<dbReference type="AlphaFoldDB" id="A0ABD2IZW3"/>
<protein>
    <submittedName>
        <fullName evidence="1">Uncharacterized protein</fullName>
    </submittedName>
</protein>
<dbReference type="Proteomes" id="UP001620645">
    <property type="component" value="Unassembled WGS sequence"/>
</dbReference>
<comment type="caution">
    <text evidence="1">The sequence shown here is derived from an EMBL/GenBank/DDBJ whole genome shotgun (WGS) entry which is preliminary data.</text>
</comment>
<organism evidence="1 2">
    <name type="scientific">Heterodera schachtii</name>
    <name type="common">Sugarbeet cyst nematode worm</name>
    <name type="synonym">Tylenchus schachtii</name>
    <dbReference type="NCBI Taxonomy" id="97005"/>
    <lineage>
        <taxon>Eukaryota</taxon>
        <taxon>Metazoa</taxon>
        <taxon>Ecdysozoa</taxon>
        <taxon>Nematoda</taxon>
        <taxon>Chromadorea</taxon>
        <taxon>Rhabditida</taxon>
        <taxon>Tylenchina</taxon>
        <taxon>Tylenchomorpha</taxon>
        <taxon>Tylenchoidea</taxon>
        <taxon>Heteroderidae</taxon>
        <taxon>Heteroderinae</taxon>
        <taxon>Heterodera</taxon>
    </lineage>
</organism>
<reference evidence="1 2" key="1">
    <citation type="submission" date="2024-10" db="EMBL/GenBank/DDBJ databases">
        <authorList>
            <person name="Kim D."/>
        </authorList>
    </citation>
    <scope>NUCLEOTIDE SEQUENCE [LARGE SCALE GENOMIC DNA]</scope>
    <source>
        <strain evidence="1">Taebaek</strain>
    </source>
</reference>
<dbReference type="EMBL" id="JBICCN010000254">
    <property type="protein sequence ID" value="KAL3083405.1"/>
    <property type="molecule type" value="Genomic_DNA"/>
</dbReference>
<gene>
    <name evidence="1" type="ORF">niasHS_011207</name>
</gene>
<evidence type="ECO:0000313" key="1">
    <source>
        <dbReference type="EMBL" id="KAL3083405.1"/>
    </source>
</evidence>
<name>A0ABD2IZW3_HETSC</name>
<proteinExistence type="predicted"/>
<sequence length="125" mass="14352">MGTDHTVAYSKPFAPRGHNCSSQKGDKLRVNFTLKEFDIATFKWERGDMSLLLDMYTDEKAVLLDNVEKKFCVFRTEEVTAQQLIAEKNTTKYHLNASQLDFKRAKTLLNHDKTVIIGNDALERP</sequence>